<protein>
    <submittedName>
        <fullName evidence="1">Uncharacterized protein</fullName>
    </submittedName>
</protein>
<keyword evidence="2" id="KW-1185">Reference proteome</keyword>
<dbReference type="Proteomes" id="UP001519460">
    <property type="component" value="Unassembled WGS sequence"/>
</dbReference>
<reference evidence="1 2" key="1">
    <citation type="journal article" date="2023" name="Sci. Data">
        <title>Genome assembly of the Korean intertidal mud-creeper Batillaria attramentaria.</title>
        <authorList>
            <person name="Patra A.K."/>
            <person name="Ho P.T."/>
            <person name="Jun S."/>
            <person name="Lee S.J."/>
            <person name="Kim Y."/>
            <person name="Won Y.J."/>
        </authorList>
    </citation>
    <scope>NUCLEOTIDE SEQUENCE [LARGE SCALE GENOMIC DNA]</scope>
    <source>
        <strain evidence="1">Wonlab-2016</strain>
    </source>
</reference>
<evidence type="ECO:0000313" key="2">
    <source>
        <dbReference type="Proteomes" id="UP001519460"/>
    </source>
</evidence>
<evidence type="ECO:0000313" key="1">
    <source>
        <dbReference type="EMBL" id="KAK7497754.1"/>
    </source>
</evidence>
<accession>A0ABD0LFK0</accession>
<dbReference type="EMBL" id="JACVVK020000055">
    <property type="protein sequence ID" value="KAK7497754.1"/>
    <property type="molecule type" value="Genomic_DNA"/>
</dbReference>
<sequence length="81" mass="9275">MHVHSHIGVMHVQKHLSHKTRCTCRAMTVDKIWSTCTAPWQAKCTDTSMTENQGSQLVMGAEIYRPLENNLVELRVSRQPE</sequence>
<proteinExistence type="predicted"/>
<comment type="caution">
    <text evidence="1">The sequence shown here is derived from an EMBL/GenBank/DDBJ whole genome shotgun (WGS) entry which is preliminary data.</text>
</comment>
<name>A0ABD0LFK0_9CAEN</name>
<gene>
    <name evidence="1" type="ORF">BaRGS_00010888</name>
</gene>
<organism evidence="1 2">
    <name type="scientific">Batillaria attramentaria</name>
    <dbReference type="NCBI Taxonomy" id="370345"/>
    <lineage>
        <taxon>Eukaryota</taxon>
        <taxon>Metazoa</taxon>
        <taxon>Spiralia</taxon>
        <taxon>Lophotrochozoa</taxon>
        <taxon>Mollusca</taxon>
        <taxon>Gastropoda</taxon>
        <taxon>Caenogastropoda</taxon>
        <taxon>Sorbeoconcha</taxon>
        <taxon>Cerithioidea</taxon>
        <taxon>Batillariidae</taxon>
        <taxon>Batillaria</taxon>
    </lineage>
</organism>
<dbReference type="AlphaFoldDB" id="A0ABD0LFK0"/>